<proteinExistence type="predicted"/>
<feature type="transmembrane region" description="Helical" evidence="1">
    <location>
        <begin position="78"/>
        <end position="100"/>
    </location>
</feature>
<dbReference type="RefSeq" id="WP_131758765.1">
    <property type="nucleotide sequence ID" value="NZ_CAACUY010000059.1"/>
</dbReference>
<organism evidence="2 3">
    <name type="scientific">Actinomadura fibrosa</name>
    <dbReference type="NCBI Taxonomy" id="111802"/>
    <lineage>
        <taxon>Bacteria</taxon>
        <taxon>Bacillati</taxon>
        <taxon>Actinomycetota</taxon>
        <taxon>Actinomycetes</taxon>
        <taxon>Streptosporangiales</taxon>
        <taxon>Thermomonosporaceae</taxon>
        <taxon>Actinomadura</taxon>
    </lineage>
</organism>
<sequence>MGGDGHARALPRLVEALLVAAVSPVLPGIAHLRAGRVGPGRLMLFAQALALTAAALAARRGPVSPAALDGRPGPLFALAAGGVLVAVLWTLLIVRSYAVLVPAGLPPRLRIAGGAGVCLLCLLAAVPPLAVARYGVVQRELVWMPAAAGPRPGCADDQFSGSG</sequence>
<protein>
    <submittedName>
        <fullName evidence="2">Uncharacterized protein</fullName>
    </submittedName>
</protein>
<feature type="transmembrane region" description="Helical" evidence="1">
    <location>
        <begin position="12"/>
        <end position="30"/>
    </location>
</feature>
<gene>
    <name evidence="2" type="ORF">ACFQZM_32545</name>
</gene>
<evidence type="ECO:0000313" key="3">
    <source>
        <dbReference type="Proteomes" id="UP001597063"/>
    </source>
</evidence>
<reference evidence="3" key="1">
    <citation type="journal article" date="2019" name="Int. J. Syst. Evol. Microbiol.">
        <title>The Global Catalogue of Microorganisms (GCM) 10K type strain sequencing project: providing services to taxonomists for standard genome sequencing and annotation.</title>
        <authorList>
            <consortium name="The Broad Institute Genomics Platform"/>
            <consortium name="The Broad Institute Genome Sequencing Center for Infectious Disease"/>
            <person name="Wu L."/>
            <person name="Ma J."/>
        </authorList>
    </citation>
    <scope>NUCLEOTIDE SEQUENCE [LARGE SCALE GENOMIC DNA]</scope>
    <source>
        <strain evidence="3">JCM 9371</strain>
    </source>
</reference>
<accession>A0ABW2XUT3</accession>
<keyword evidence="1" id="KW-0812">Transmembrane</keyword>
<feature type="transmembrane region" description="Helical" evidence="1">
    <location>
        <begin position="112"/>
        <end position="136"/>
    </location>
</feature>
<keyword evidence="1" id="KW-1133">Transmembrane helix</keyword>
<comment type="caution">
    <text evidence="2">The sequence shown here is derived from an EMBL/GenBank/DDBJ whole genome shotgun (WGS) entry which is preliminary data.</text>
</comment>
<name>A0ABW2XUT3_9ACTN</name>
<dbReference type="EMBL" id="JBHTGP010000017">
    <property type="protein sequence ID" value="MFD0689258.1"/>
    <property type="molecule type" value="Genomic_DNA"/>
</dbReference>
<evidence type="ECO:0000256" key="1">
    <source>
        <dbReference type="SAM" id="Phobius"/>
    </source>
</evidence>
<evidence type="ECO:0000313" key="2">
    <source>
        <dbReference type="EMBL" id="MFD0689258.1"/>
    </source>
</evidence>
<keyword evidence="3" id="KW-1185">Reference proteome</keyword>
<feature type="transmembrane region" description="Helical" evidence="1">
    <location>
        <begin position="42"/>
        <end position="58"/>
    </location>
</feature>
<keyword evidence="1" id="KW-0472">Membrane</keyword>
<dbReference type="Proteomes" id="UP001597063">
    <property type="component" value="Unassembled WGS sequence"/>
</dbReference>